<organism evidence="1 2">
    <name type="scientific">Erythrobacter longus</name>
    <dbReference type="NCBI Taxonomy" id="1044"/>
    <lineage>
        <taxon>Bacteria</taxon>
        <taxon>Pseudomonadati</taxon>
        <taxon>Pseudomonadota</taxon>
        <taxon>Alphaproteobacteria</taxon>
        <taxon>Sphingomonadales</taxon>
        <taxon>Erythrobacteraceae</taxon>
        <taxon>Erythrobacter/Porphyrobacter group</taxon>
        <taxon>Erythrobacter</taxon>
    </lineage>
</organism>
<dbReference type="Proteomes" id="UP000027647">
    <property type="component" value="Unassembled WGS sequence"/>
</dbReference>
<accession>A0A074M7L1</accession>
<proteinExistence type="predicted"/>
<dbReference type="EMBL" id="JMIW01000007">
    <property type="protein sequence ID" value="KEO88700.1"/>
    <property type="molecule type" value="Genomic_DNA"/>
</dbReference>
<dbReference type="AlphaFoldDB" id="A0A074M7L1"/>
<sequence>MIAVLQQERQALATLEADTLNAVTREKDDLCSRLATIGAGAIDPEARALVETAKSLNDVNRRVRNLLAANVSGRLDALGADRTERHAYTAG</sequence>
<comment type="caution">
    <text evidence="1">The sequence shown here is derived from an EMBL/GenBank/DDBJ whole genome shotgun (WGS) entry which is preliminary data.</text>
</comment>
<name>A0A074M7L1_ERYLO</name>
<reference evidence="1 2" key="1">
    <citation type="submission" date="2014-04" db="EMBL/GenBank/DDBJ databases">
        <title>A comprehensive comparison of genomes of Erythrobacter spp. strains.</title>
        <authorList>
            <person name="Zheng Q."/>
        </authorList>
    </citation>
    <scope>NUCLEOTIDE SEQUENCE [LARGE SCALE GENOMIC DNA]</scope>
    <source>
        <strain evidence="1 2">DSM 6997</strain>
    </source>
</reference>
<dbReference type="SUPFAM" id="SSF140566">
    <property type="entry name" value="FlgN-like"/>
    <property type="match status" value="1"/>
</dbReference>
<evidence type="ECO:0008006" key="3">
    <source>
        <dbReference type="Google" id="ProtNLM"/>
    </source>
</evidence>
<dbReference type="STRING" id="1044.EH31_14755"/>
<dbReference type="eggNOG" id="ENOG5031C79">
    <property type="taxonomic scope" value="Bacteria"/>
</dbReference>
<dbReference type="InterPro" id="IPR036679">
    <property type="entry name" value="FlgN-like_sf"/>
</dbReference>
<gene>
    <name evidence="1" type="ORF">EH31_14755</name>
</gene>
<protein>
    <recommendedName>
        <fullName evidence="3">Flagellar protein FlgN</fullName>
    </recommendedName>
</protein>
<evidence type="ECO:0000313" key="1">
    <source>
        <dbReference type="EMBL" id="KEO88700.1"/>
    </source>
</evidence>
<keyword evidence="2" id="KW-1185">Reference proteome</keyword>
<evidence type="ECO:0000313" key="2">
    <source>
        <dbReference type="Proteomes" id="UP000027647"/>
    </source>
</evidence>
<dbReference type="GO" id="GO:0044780">
    <property type="term" value="P:bacterial-type flagellum assembly"/>
    <property type="evidence" value="ECO:0007669"/>
    <property type="project" value="InterPro"/>
</dbReference>